<dbReference type="Proteomes" id="UP001251528">
    <property type="component" value="Unassembled WGS sequence"/>
</dbReference>
<dbReference type="InterPro" id="IPR052523">
    <property type="entry name" value="Trichothecene_AcTrans"/>
</dbReference>
<dbReference type="PANTHER" id="PTHR42791:SF1">
    <property type="entry name" value="N-ACETYLTRANSFERASE DOMAIN-CONTAINING PROTEIN"/>
    <property type="match status" value="1"/>
</dbReference>
<organism evidence="2 3">
    <name type="scientific">Conoideocrella luteorostrata</name>
    <dbReference type="NCBI Taxonomy" id="1105319"/>
    <lineage>
        <taxon>Eukaryota</taxon>
        <taxon>Fungi</taxon>
        <taxon>Dikarya</taxon>
        <taxon>Ascomycota</taxon>
        <taxon>Pezizomycotina</taxon>
        <taxon>Sordariomycetes</taxon>
        <taxon>Hypocreomycetidae</taxon>
        <taxon>Hypocreales</taxon>
        <taxon>Clavicipitaceae</taxon>
        <taxon>Conoideocrella</taxon>
    </lineage>
</organism>
<keyword evidence="3" id="KW-1185">Reference proteome</keyword>
<accession>A0AAJ0FX43</accession>
<dbReference type="EMBL" id="JASWJB010000031">
    <property type="protein sequence ID" value="KAK2608838.1"/>
    <property type="molecule type" value="Genomic_DNA"/>
</dbReference>
<evidence type="ECO:0000313" key="3">
    <source>
        <dbReference type="Proteomes" id="UP001251528"/>
    </source>
</evidence>
<dbReference type="SUPFAM" id="SSF55729">
    <property type="entry name" value="Acyl-CoA N-acyltransferases (Nat)"/>
    <property type="match status" value="1"/>
</dbReference>
<dbReference type="InterPro" id="IPR000182">
    <property type="entry name" value="GNAT_dom"/>
</dbReference>
<dbReference type="PANTHER" id="PTHR42791">
    <property type="entry name" value="GNAT FAMILY ACETYLTRANSFERASE"/>
    <property type="match status" value="1"/>
</dbReference>
<dbReference type="PROSITE" id="PS51186">
    <property type="entry name" value="GNAT"/>
    <property type="match status" value="1"/>
</dbReference>
<dbReference type="AlphaFoldDB" id="A0AAJ0FX43"/>
<dbReference type="Pfam" id="PF13673">
    <property type="entry name" value="Acetyltransf_10"/>
    <property type="match status" value="1"/>
</dbReference>
<evidence type="ECO:0000259" key="1">
    <source>
        <dbReference type="PROSITE" id="PS51186"/>
    </source>
</evidence>
<reference evidence="2" key="1">
    <citation type="submission" date="2023-06" db="EMBL/GenBank/DDBJ databases">
        <title>Conoideocrella luteorostrata (Hypocreales: Clavicipitaceae), a potential biocontrol fungus for elongate hemlock scale in United States Christmas tree production areas.</title>
        <authorList>
            <person name="Barrett H."/>
            <person name="Lovett B."/>
            <person name="Macias A.M."/>
            <person name="Stajich J.E."/>
            <person name="Kasson M.T."/>
        </authorList>
    </citation>
    <scope>NUCLEOTIDE SEQUENCE</scope>
    <source>
        <strain evidence="2">ARSEF 14590</strain>
    </source>
</reference>
<proteinExistence type="predicted"/>
<feature type="domain" description="N-acetyltransferase" evidence="1">
    <location>
        <begin position="86"/>
        <end position="234"/>
    </location>
</feature>
<protein>
    <recommendedName>
        <fullName evidence="1">N-acetyltransferase domain-containing protein</fullName>
    </recommendedName>
</protein>
<dbReference type="CDD" id="cd04301">
    <property type="entry name" value="NAT_SF"/>
    <property type="match status" value="1"/>
</dbReference>
<name>A0AAJ0FX43_9HYPO</name>
<evidence type="ECO:0000313" key="2">
    <source>
        <dbReference type="EMBL" id="KAK2608838.1"/>
    </source>
</evidence>
<dbReference type="Gene3D" id="3.40.630.30">
    <property type="match status" value="1"/>
</dbReference>
<dbReference type="GO" id="GO:0016747">
    <property type="term" value="F:acyltransferase activity, transferring groups other than amino-acyl groups"/>
    <property type="evidence" value="ECO:0007669"/>
    <property type="project" value="InterPro"/>
</dbReference>
<comment type="caution">
    <text evidence="2">The sequence shown here is derived from an EMBL/GenBank/DDBJ whole genome shotgun (WGS) entry which is preliminary data.</text>
</comment>
<sequence length="265" mass="30078">MDGNRLCVVRSAISTDAEAIASVHYNALQLYHDFYAAFFVNHPRILISTLTKQALQDARNIFLVAVDRANQNVLGFIRYNIVDPNANTLKLDDSRNPAVIEQDNAALLAPKPHLEEIWQRIQDTEAHMDKCYESSSRGQKHACKYSDKTPALHQWVLTVVKDVKHLMVDSSFQRRGIGRLLLQAALSATTQHSIPTYIVSSRDSHGLYRQLGFQDLASRRIDNEAWVDELIKLERSLGIPGDYNLLQTYRGVVEDESLMMRSDVQ</sequence>
<dbReference type="InterPro" id="IPR016181">
    <property type="entry name" value="Acyl_CoA_acyltransferase"/>
</dbReference>
<gene>
    <name evidence="2" type="ORF">QQS21_002551</name>
</gene>